<protein>
    <submittedName>
        <fullName evidence="5">Integrase core domain protein</fullName>
    </submittedName>
</protein>
<evidence type="ECO:0000313" key="3">
    <source>
        <dbReference type="EMBL" id="QNT58022.1"/>
    </source>
</evidence>
<dbReference type="EMBL" id="CP060414">
    <property type="protein sequence ID" value="QNT58513.1"/>
    <property type="molecule type" value="Genomic_DNA"/>
</dbReference>
<organism evidence="5 6">
    <name type="scientific">Neisseria musculi</name>
    <dbReference type="NCBI Taxonomy" id="1815583"/>
    <lineage>
        <taxon>Bacteria</taxon>
        <taxon>Pseudomonadati</taxon>
        <taxon>Pseudomonadota</taxon>
        <taxon>Betaproteobacteria</taxon>
        <taxon>Neisseriales</taxon>
        <taxon>Neisseriaceae</taxon>
        <taxon>Neisseria</taxon>
    </lineage>
</organism>
<dbReference type="PANTHER" id="PTHR46889:SF4">
    <property type="entry name" value="TRANSPOSASE INSO FOR INSERTION SEQUENCE ELEMENT IS911B-RELATED"/>
    <property type="match status" value="1"/>
</dbReference>
<dbReference type="SUPFAM" id="SSF53098">
    <property type="entry name" value="Ribonuclease H-like"/>
    <property type="match status" value="1"/>
</dbReference>
<reference evidence="6" key="1">
    <citation type="submission" date="2020-09" db="EMBL/GenBank/DDBJ databases">
        <title>Complete Genome Sequence of mouse commensal type strain Neisseria musculi.</title>
        <authorList>
            <person name="Thapa E."/>
            <person name="Aluvathingal J."/>
            <person name="Nadendla S."/>
            <person name="Mehta A."/>
            <person name="Tettelin H."/>
            <person name="Weyand N.J."/>
        </authorList>
    </citation>
    <scope>NUCLEOTIDE SEQUENCE [LARGE SCALE GENOMIC DNA]</scope>
    <source>
        <strain evidence="6">NW831</strain>
    </source>
</reference>
<dbReference type="Proteomes" id="UP000516412">
    <property type="component" value="Chromosome"/>
</dbReference>
<dbReference type="GO" id="GO:0015074">
    <property type="term" value="P:DNA integration"/>
    <property type="evidence" value="ECO:0007669"/>
    <property type="project" value="InterPro"/>
</dbReference>
<evidence type="ECO:0000313" key="4">
    <source>
        <dbReference type="EMBL" id="QNT58513.1"/>
    </source>
</evidence>
<dbReference type="KEGG" id="nmus:H7A79_0113"/>
<feature type="domain" description="Integrase catalytic" evidence="1">
    <location>
        <begin position="30"/>
        <end position="65"/>
    </location>
</feature>
<evidence type="ECO:0000313" key="5">
    <source>
        <dbReference type="EMBL" id="QNT59633.1"/>
    </source>
</evidence>
<dbReference type="AlphaFoldDB" id="A0A7H1MDB8"/>
<dbReference type="InterPro" id="IPR012337">
    <property type="entry name" value="RNaseH-like_sf"/>
</dbReference>
<dbReference type="InterPro" id="IPR050900">
    <property type="entry name" value="Transposase_IS3/IS150/IS904"/>
</dbReference>
<sequence length="74" mass="8521">MDFYQKQLKDKGLVQSMSRKENCLDNAAVESFSGMLKSECFHTRKYASAAEPEAALRESIRYCNHNGVNWNEKD</sequence>
<dbReference type="InterPro" id="IPR001584">
    <property type="entry name" value="Integrase_cat-core"/>
</dbReference>
<dbReference type="EMBL" id="CP060414">
    <property type="protein sequence ID" value="QNT57880.1"/>
    <property type="molecule type" value="Genomic_DNA"/>
</dbReference>
<evidence type="ECO:0000313" key="6">
    <source>
        <dbReference type="Proteomes" id="UP000516412"/>
    </source>
</evidence>
<dbReference type="PANTHER" id="PTHR46889">
    <property type="entry name" value="TRANSPOSASE INSF FOR INSERTION SEQUENCE IS3B-RELATED"/>
    <property type="match status" value="1"/>
</dbReference>
<proteinExistence type="predicted"/>
<evidence type="ECO:0000259" key="1">
    <source>
        <dbReference type="Pfam" id="PF13333"/>
    </source>
</evidence>
<name>A0A7H1MDB8_9NEIS</name>
<reference evidence="5" key="2">
    <citation type="submission" date="2024-06" db="EMBL/GenBank/DDBJ databases">
        <title>Complete Genome Sequence of mouse commensal type strain Neisseria musculi.</title>
        <authorList>
            <person name="Thapa E."/>
            <person name="Aluvathingal J."/>
            <person name="Nadendla S."/>
            <person name="Mehta A."/>
            <person name="Tettelin H."/>
            <person name="Weyand N.J."/>
        </authorList>
    </citation>
    <scope>NUCLEOTIDE SEQUENCE</scope>
    <source>
        <strain evidence="5 6">NW831</strain>
    </source>
</reference>
<evidence type="ECO:0000313" key="2">
    <source>
        <dbReference type="EMBL" id="QNT57880.1"/>
    </source>
</evidence>
<dbReference type="Pfam" id="PF13333">
    <property type="entry name" value="rve_2"/>
    <property type="match status" value="1"/>
</dbReference>
<dbReference type="EMBL" id="CP060414">
    <property type="protein sequence ID" value="QNT59633.1"/>
    <property type="molecule type" value="Genomic_DNA"/>
</dbReference>
<dbReference type="KEGG" id="nmus:H7A79_2453"/>
<gene>
    <name evidence="4" type="ORF">H7A79_0113</name>
    <name evidence="5" type="ORF">H7A79_0181</name>
    <name evidence="3" type="ORF">H7A79_2453</name>
    <name evidence="2" type="ORF">H7A79_2577</name>
</gene>
<accession>A0A7H1MDB8</accession>
<dbReference type="KEGG" id="nmus:H7A79_2577"/>
<dbReference type="KEGG" id="nmus:H7A79_0181"/>
<dbReference type="EMBL" id="CP060414">
    <property type="protein sequence ID" value="QNT58022.1"/>
    <property type="molecule type" value="Genomic_DNA"/>
</dbReference>
<keyword evidence="6" id="KW-1185">Reference proteome</keyword>